<dbReference type="PANTHER" id="PTHR43311">
    <property type="entry name" value="GLUTAMATE--TRNA LIGASE"/>
    <property type="match status" value="1"/>
</dbReference>
<evidence type="ECO:0000256" key="3">
    <source>
        <dbReference type="ARBA" id="ARBA00012835"/>
    </source>
</evidence>
<dbReference type="NCBIfam" id="TIGR00464">
    <property type="entry name" value="gltX_bact"/>
    <property type="match status" value="1"/>
</dbReference>
<dbReference type="InterPro" id="IPR049940">
    <property type="entry name" value="GluQ/Sye"/>
</dbReference>
<dbReference type="InterPro" id="IPR014729">
    <property type="entry name" value="Rossmann-like_a/b/a_fold"/>
</dbReference>
<evidence type="ECO:0000256" key="11">
    <source>
        <dbReference type="RuleBase" id="RU363037"/>
    </source>
</evidence>
<dbReference type="SUPFAM" id="SSF52374">
    <property type="entry name" value="Nucleotidylyl transferase"/>
    <property type="match status" value="1"/>
</dbReference>
<dbReference type="PROSITE" id="PS00178">
    <property type="entry name" value="AA_TRNA_LIGASE_I"/>
    <property type="match status" value="1"/>
</dbReference>
<comment type="similarity">
    <text evidence="2">Belongs to the class-I aminoacyl-tRNA synthetase family. Glutamate--tRNA ligase type 1 subfamily.</text>
</comment>
<dbReference type="PANTHER" id="PTHR43311:SF2">
    <property type="entry name" value="GLUTAMATE--TRNA LIGASE, MITOCHONDRIAL-RELATED"/>
    <property type="match status" value="1"/>
</dbReference>
<dbReference type="PRINTS" id="PR00987">
    <property type="entry name" value="TRNASYNTHGLU"/>
</dbReference>
<dbReference type="InterPro" id="IPR000924">
    <property type="entry name" value="Glu/Gln-tRNA-synth"/>
</dbReference>
<keyword evidence="7 11" id="KW-0648">Protein biosynthesis</keyword>
<evidence type="ECO:0000256" key="10">
    <source>
        <dbReference type="ARBA" id="ARBA00072917"/>
    </source>
</evidence>
<dbReference type="CDD" id="cd00808">
    <property type="entry name" value="GluRS_core"/>
    <property type="match status" value="1"/>
</dbReference>
<sequence>MVLLRFAPSPTGSLHLGGLRTALFNHLTARRLGGKWILRVEDTDAARFVSGSVEGIQRALEWAGLDYDYGPSVGGPHEPYFQSQRRDLYHTHAKSLLEKGHAYRCFCSPDRLASAHAELKARGSNATYDRHCLHLSEEEVARKVRAGERNILRLNIDNVPDRESPQDLIFGQLKDAHASLATDPVLLKSDGLPTYHLANVVDDHEMGITHVLRGEEWLPSLPLHLDLYACLNFPPPQFAHLPLLLNKDGSKLSKRHGDVSVGDYIEKGWEPGALLNWLAVTGWGTSADSKRTHKEGAVSAPDSTAIFTLQELIQEFDIKSLTRRRTILDPSKLEIINREHIKRTASTPAGRNKLQEEALRLMEKYLEVPKRTLEWGPLDADKILHSVVEVCIHLLFK</sequence>
<feature type="domain" description="Glutamyl/glutaminyl-tRNA synthetase class Ib catalytic" evidence="12">
    <location>
        <begin position="2"/>
        <end position="321"/>
    </location>
</feature>
<keyword evidence="5 11" id="KW-0547">Nucleotide-binding</keyword>
<dbReference type="GO" id="GO:0004818">
    <property type="term" value="F:glutamate-tRNA ligase activity"/>
    <property type="evidence" value="ECO:0007669"/>
    <property type="project" value="UniProtKB-EC"/>
</dbReference>
<evidence type="ECO:0000313" key="14">
    <source>
        <dbReference type="Proteomes" id="UP000053477"/>
    </source>
</evidence>
<evidence type="ECO:0000256" key="7">
    <source>
        <dbReference type="ARBA" id="ARBA00022917"/>
    </source>
</evidence>
<dbReference type="EC" id="6.1.1.17" evidence="3"/>
<dbReference type="FunFam" id="3.40.50.620:FF:000045">
    <property type="entry name" value="Glutamate--tRNA ligase, mitochondrial"/>
    <property type="match status" value="1"/>
</dbReference>
<dbReference type="Gene3D" id="3.40.50.620">
    <property type="entry name" value="HUPs"/>
    <property type="match status" value="1"/>
</dbReference>
<dbReference type="InterPro" id="IPR001412">
    <property type="entry name" value="aa-tRNA-synth_I_CS"/>
</dbReference>
<dbReference type="Pfam" id="PF00749">
    <property type="entry name" value="tRNA-synt_1c"/>
    <property type="match status" value="1"/>
</dbReference>
<evidence type="ECO:0000256" key="8">
    <source>
        <dbReference type="ARBA" id="ARBA00023146"/>
    </source>
</evidence>
<dbReference type="FunCoup" id="A0A0H2RZU0">
    <property type="interactions" value="412"/>
</dbReference>
<dbReference type="GO" id="GO:0008270">
    <property type="term" value="F:zinc ion binding"/>
    <property type="evidence" value="ECO:0007669"/>
    <property type="project" value="InterPro"/>
</dbReference>
<reference evidence="13 14" key="1">
    <citation type="submission" date="2015-04" db="EMBL/GenBank/DDBJ databases">
        <title>Complete genome sequence of Schizopora paradoxa KUC8140, a cosmopolitan wood degrader in East Asia.</title>
        <authorList>
            <consortium name="DOE Joint Genome Institute"/>
            <person name="Min B."/>
            <person name="Park H."/>
            <person name="Jang Y."/>
            <person name="Kim J.-J."/>
            <person name="Kim K.H."/>
            <person name="Pangilinan J."/>
            <person name="Lipzen A."/>
            <person name="Riley R."/>
            <person name="Grigoriev I.V."/>
            <person name="Spatafora J.W."/>
            <person name="Choi I.-G."/>
        </authorList>
    </citation>
    <scope>NUCLEOTIDE SEQUENCE [LARGE SCALE GENOMIC DNA]</scope>
    <source>
        <strain evidence="13 14">KUC8140</strain>
    </source>
</reference>
<evidence type="ECO:0000256" key="6">
    <source>
        <dbReference type="ARBA" id="ARBA00022840"/>
    </source>
</evidence>
<dbReference type="Proteomes" id="UP000053477">
    <property type="component" value="Unassembled WGS sequence"/>
</dbReference>
<keyword evidence="14" id="KW-1185">Reference proteome</keyword>
<evidence type="ECO:0000256" key="2">
    <source>
        <dbReference type="ARBA" id="ARBA00007894"/>
    </source>
</evidence>
<organism evidence="13 14">
    <name type="scientific">Schizopora paradoxa</name>
    <dbReference type="NCBI Taxonomy" id="27342"/>
    <lineage>
        <taxon>Eukaryota</taxon>
        <taxon>Fungi</taxon>
        <taxon>Dikarya</taxon>
        <taxon>Basidiomycota</taxon>
        <taxon>Agaricomycotina</taxon>
        <taxon>Agaricomycetes</taxon>
        <taxon>Hymenochaetales</taxon>
        <taxon>Schizoporaceae</taxon>
        <taxon>Schizopora</taxon>
    </lineage>
</organism>
<proteinExistence type="inferred from homology"/>
<keyword evidence="4 11" id="KW-0436">Ligase</keyword>
<dbReference type="AlphaFoldDB" id="A0A0H2RZU0"/>
<name>A0A0H2RZU0_9AGAM</name>
<dbReference type="InParanoid" id="A0A0H2RZU0"/>
<comment type="subcellular location">
    <subcellularLocation>
        <location evidence="1">Mitochondrion</location>
    </subcellularLocation>
</comment>
<evidence type="ECO:0000256" key="5">
    <source>
        <dbReference type="ARBA" id="ARBA00022741"/>
    </source>
</evidence>
<dbReference type="EMBL" id="KQ085903">
    <property type="protein sequence ID" value="KLO17610.1"/>
    <property type="molecule type" value="Genomic_DNA"/>
</dbReference>
<dbReference type="STRING" id="27342.A0A0H2RZU0"/>
<protein>
    <recommendedName>
        <fullName evidence="10">Glutamate--tRNA ligase, mitochondrial</fullName>
        <ecNumber evidence="3">6.1.1.17</ecNumber>
    </recommendedName>
    <alternativeName>
        <fullName evidence="9">Glutamyl-tRNA synthetase</fullName>
    </alternativeName>
</protein>
<accession>A0A0H2RZU0</accession>
<dbReference type="GO" id="GO:0005739">
    <property type="term" value="C:mitochondrion"/>
    <property type="evidence" value="ECO:0007669"/>
    <property type="project" value="UniProtKB-SubCell"/>
</dbReference>
<evidence type="ECO:0000259" key="12">
    <source>
        <dbReference type="Pfam" id="PF00749"/>
    </source>
</evidence>
<dbReference type="InterPro" id="IPR004527">
    <property type="entry name" value="Glu-tRNA-ligase_bac/mito"/>
</dbReference>
<keyword evidence="8 11" id="KW-0030">Aminoacyl-tRNA synthetase</keyword>
<evidence type="ECO:0000313" key="13">
    <source>
        <dbReference type="EMBL" id="KLO17610.1"/>
    </source>
</evidence>
<evidence type="ECO:0000256" key="1">
    <source>
        <dbReference type="ARBA" id="ARBA00004173"/>
    </source>
</evidence>
<evidence type="ECO:0000256" key="9">
    <source>
        <dbReference type="ARBA" id="ARBA00030865"/>
    </source>
</evidence>
<dbReference type="GO" id="GO:0006424">
    <property type="term" value="P:glutamyl-tRNA aminoacylation"/>
    <property type="evidence" value="ECO:0007669"/>
    <property type="project" value="InterPro"/>
</dbReference>
<dbReference type="GO" id="GO:0005524">
    <property type="term" value="F:ATP binding"/>
    <property type="evidence" value="ECO:0007669"/>
    <property type="project" value="UniProtKB-KW"/>
</dbReference>
<dbReference type="InterPro" id="IPR033910">
    <property type="entry name" value="GluRS_core"/>
</dbReference>
<dbReference type="InterPro" id="IPR020058">
    <property type="entry name" value="Glu/Gln-tRNA-synth_Ib_cat-dom"/>
</dbReference>
<keyword evidence="6 11" id="KW-0067">ATP-binding</keyword>
<gene>
    <name evidence="13" type="ORF">SCHPADRAFT_821182</name>
</gene>
<evidence type="ECO:0000256" key="4">
    <source>
        <dbReference type="ARBA" id="ARBA00022598"/>
    </source>
</evidence>
<dbReference type="OrthoDB" id="428822at2759"/>